<dbReference type="GO" id="GO:0019303">
    <property type="term" value="P:D-ribose catabolic process"/>
    <property type="evidence" value="ECO:0007669"/>
    <property type="project" value="UniProtKB-UniRule"/>
</dbReference>
<keyword evidence="12" id="KW-0539">Nucleus</keyword>
<dbReference type="Gene3D" id="3.20.20.150">
    <property type="entry name" value="Divalent-metal-dependent TIM barrel enzymes"/>
    <property type="match status" value="1"/>
</dbReference>
<keyword evidence="8 12" id="KW-0067">ATP-binding</keyword>
<comment type="catalytic activity">
    <reaction evidence="12">
        <text>D-ribose + ATP = D-ribose 5-phosphate + ADP + H(+)</text>
        <dbReference type="Rhea" id="RHEA:13697"/>
        <dbReference type="ChEBI" id="CHEBI:15378"/>
        <dbReference type="ChEBI" id="CHEBI:30616"/>
        <dbReference type="ChEBI" id="CHEBI:47013"/>
        <dbReference type="ChEBI" id="CHEBI:78346"/>
        <dbReference type="ChEBI" id="CHEBI:456216"/>
        <dbReference type="EC" id="2.7.1.15"/>
    </reaction>
</comment>
<dbReference type="GO" id="GO:0004747">
    <property type="term" value="F:ribokinase activity"/>
    <property type="evidence" value="ECO:0007669"/>
    <property type="project" value="UniProtKB-UniRule"/>
</dbReference>
<dbReference type="Proteomes" id="UP000660262">
    <property type="component" value="Unassembled WGS sequence"/>
</dbReference>
<accession>A0A830H937</accession>
<dbReference type="PANTHER" id="PTHR10584:SF166">
    <property type="entry name" value="RIBOKINASE"/>
    <property type="match status" value="1"/>
</dbReference>
<evidence type="ECO:0000256" key="7">
    <source>
        <dbReference type="ARBA" id="ARBA00022777"/>
    </source>
</evidence>
<feature type="domain" description="Carbohydrate kinase PfkB" evidence="14">
    <location>
        <begin position="2"/>
        <end position="315"/>
    </location>
</feature>
<evidence type="ECO:0000256" key="13">
    <source>
        <dbReference type="SAM" id="MobiDB-lite"/>
    </source>
</evidence>
<dbReference type="PROSITE" id="PS00584">
    <property type="entry name" value="PFKB_KINASES_2"/>
    <property type="match status" value="1"/>
</dbReference>
<feature type="binding site" evidence="12">
    <location>
        <position position="268"/>
    </location>
    <ligand>
        <name>K(+)</name>
        <dbReference type="ChEBI" id="CHEBI:29103"/>
    </ligand>
</feature>
<keyword evidence="6 12" id="KW-0547">Nucleotide-binding</keyword>
<comment type="activity regulation">
    <text evidence="12">Activated by a monovalent cation that binds near, but not in, the active site. The most likely occupant of the site in vivo is potassium. Ion binding induces a conformational change that may alter substrate affinity.</text>
</comment>
<feature type="active site" description="Proton acceptor" evidence="12">
    <location>
        <position position="272"/>
    </location>
</feature>
<evidence type="ECO:0000256" key="6">
    <source>
        <dbReference type="ARBA" id="ARBA00022741"/>
    </source>
</evidence>
<dbReference type="OrthoDB" id="415590at2759"/>
<dbReference type="InterPro" id="IPR002139">
    <property type="entry name" value="Ribo/fructo_kinase"/>
</dbReference>
<reference evidence="16" key="1">
    <citation type="submission" date="2020-10" db="EMBL/GenBank/DDBJ databases">
        <title>Unveiling of a novel bifunctional photoreceptor, Dualchrome1, isolated from a cosmopolitan green alga.</title>
        <authorList>
            <person name="Suzuki S."/>
            <person name="Kawachi M."/>
        </authorList>
    </citation>
    <scope>NUCLEOTIDE SEQUENCE</scope>
    <source>
        <strain evidence="16">NIES 2893</strain>
    </source>
</reference>
<sequence length="674" mass="71509">MGRIAVIGAINADITVRVSTLPTPGETVTSLSPRTSMAVGGKGANQAVAAARMAAEGYPSPSFAARFGADAQGRELRDAIAAEGVDVSHCASVEGMTSGQGLVFLQESGEVGSVVVGGANSAWPDDVDENSQFYEGLVEGAAVVMLQREIPEHVNEHVAQAAKKAGAIVIQDVGGEDRPFSRSLLQNVDYLCPNESELARLSGGASTATDQDVLAAARALQERGANAVVVTLGERGSVLVPRPGSEQESAPIFQLPVAVPGGVVRDVTGAGDSFRAAFAVALAERRPLEECLKLASAAGAVAVSRLGAVPSLPTRAEAEALLDEKLSPTPPAPSCSEREISNAGRREKSEPSFPLLFGSRLNSMRSRRDLVDDSVSNDVLGWVARQGEVRGLDLVDFNYPQHLRGLATEDVLGALARAGLRAGAVCMRFPEEHFRQGAFSNPSEVVRTAAVQLTAEGCEWAKRLGTDEVVVWPQFDGYDYHLQANYTEAEARMVNAYRAASDACVGVKLSLEFKPTDEAARFSFVPSTGAALLLAERVGRDNFGLTLDFGHLLAAGENPAQSLAMVAGAGKLFGLQIGDGHSRLGAEDGLAFGSVHGAAALELVFWLRTTGYEGHVYFDTFPRNEDPVREAEHNIRRFKALWDRAVKLERNSEVRGALLEYDAMTTLEVLETNA</sequence>
<evidence type="ECO:0000256" key="1">
    <source>
        <dbReference type="ARBA" id="ARBA00005380"/>
    </source>
</evidence>
<dbReference type="EC" id="2.7.1.15" evidence="2 12"/>
<dbReference type="GO" id="GO:0046872">
    <property type="term" value="F:metal ion binding"/>
    <property type="evidence" value="ECO:0007669"/>
    <property type="project" value="UniProtKB-KW"/>
</dbReference>
<dbReference type="InterPro" id="IPR011877">
    <property type="entry name" value="Ribokinase"/>
</dbReference>
<dbReference type="SUPFAM" id="SSF51658">
    <property type="entry name" value="Xylose isomerase-like"/>
    <property type="match status" value="1"/>
</dbReference>
<feature type="binding site" evidence="12">
    <location>
        <position position="266"/>
    </location>
    <ligand>
        <name>K(+)</name>
        <dbReference type="ChEBI" id="CHEBI:29103"/>
    </ligand>
</feature>
<feature type="binding site" evidence="12">
    <location>
        <begin position="271"/>
        <end position="272"/>
    </location>
    <ligand>
        <name>ATP</name>
        <dbReference type="ChEBI" id="CHEBI:30616"/>
    </ligand>
</feature>
<name>A0A830H937_9CHLO</name>
<evidence type="ECO:0000256" key="4">
    <source>
        <dbReference type="ARBA" id="ARBA00022679"/>
    </source>
</evidence>
<feature type="compositionally biased region" description="Basic and acidic residues" evidence="13">
    <location>
        <begin position="336"/>
        <end position="350"/>
    </location>
</feature>
<feature type="binding site" evidence="12">
    <location>
        <position position="302"/>
    </location>
    <ligand>
        <name>K(+)</name>
        <dbReference type="ChEBI" id="CHEBI:29103"/>
    </ligand>
</feature>
<dbReference type="Gene3D" id="3.40.1190.20">
    <property type="match status" value="1"/>
</dbReference>
<evidence type="ECO:0000256" key="10">
    <source>
        <dbReference type="ARBA" id="ARBA00022958"/>
    </source>
</evidence>
<dbReference type="SUPFAM" id="SSF53613">
    <property type="entry name" value="Ribokinase-like"/>
    <property type="match status" value="1"/>
</dbReference>
<feature type="binding site" evidence="12">
    <location>
        <position position="194"/>
    </location>
    <ligand>
        <name>ATP</name>
        <dbReference type="ChEBI" id="CHEBI:30616"/>
    </ligand>
</feature>
<evidence type="ECO:0000256" key="12">
    <source>
        <dbReference type="HAMAP-Rule" id="MF_03215"/>
    </source>
</evidence>
<comment type="caution">
    <text evidence="16">The sequence shown here is derived from an EMBL/GenBank/DDBJ whole genome shotgun (WGS) entry which is preliminary data.</text>
</comment>
<evidence type="ECO:0000259" key="14">
    <source>
        <dbReference type="Pfam" id="PF00294"/>
    </source>
</evidence>
<feature type="binding site" evidence="12">
    <location>
        <position position="307"/>
    </location>
    <ligand>
        <name>K(+)</name>
        <dbReference type="ChEBI" id="CHEBI:29103"/>
    </ligand>
</feature>
<dbReference type="InterPro" id="IPR029056">
    <property type="entry name" value="Ribokinase-like"/>
</dbReference>
<dbReference type="InterPro" id="IPR002173">
    <property type="entry name" value="Carboh/pur_kinase_PfkB_CS"/>
</dbReference>
<evidence type="ECO:0000313" key="16">
    <source>
        <dbReference type="EMBL" id="GHP03475.1"/>
    </source>
</evidence>
<dbReference type="GO" id="GO:0005737">
    <property type="term" value="C:cytoplasm"/>
    <property type="evidence" value="ECO:0007669"/>
    <property type="project" value="UniProtKB-SubCell"/>
</dbReference>
<keyword evidence="5 12" id="KW-0479">Metal-binding</keyword>
<evidence type="ECO:0000259" key="15">
    <source>
        <dbReference type="Pfam" id="PF01261"/>
    </source>
</evidence>
<dbReference type="PANTHER" id="PTHR10584">
    <property type="entry name" value="SUGAR KINASE"/>
    <property type="match status" value="1"/>
</dbReference>
<dbReference type="InterPro" id="IPR036237">
    <property type="entry name" value="Xyl_isomerase-like_sf"/>
</dbReference>
<evidence type="ECO:0000256" key="5">
    <source>
        <dbReference type="ARBA" id="ARBA00022723"/>
    </source>
</evidence>
<evidence type="ECO:0000256" key="11">
    <source>
        <dbReference type="ARBA" id="ARBA00023277"/>
    </source>
</evidence>
<comment type="cofactor">
    <cofactor evidence="12">
        <name>Mg(2+)</name>
        <dbReference type="ChEBI" id="CHEBI:18420"/>
    </cofactor>
    <text evidence="12">Requires a divalent cation, most likely magnesium in vivo, as an electrophilic catalyst to aid phosphoryl group transfer. It is the chelate of the metal and the nucleotide that is the actual substrate.</text>
</comment>
<keyword evidence="9 12" id="KW-0460">Magnesium</keyword>
<dbReference type="PRINTS" id="PR00990">
    <property type="entry name" value="RIBOKINASE"/>
</dbReference>
<feature type="binding site" evidence="12">
    <location>
        <begin position="231"/>
        <end position="236"/>
    </location>
    <ligand>
        <name>ATP</name>
        <dbReference type="ChEBI" id="CHEBI:30616"/>
    </ligand>
</feature>
<comment type="caution">
    <text evidence="12">Lacks conserved residue(s) required for the propagation of feature annotation.</text>
</comment>
<comment type="pathway">
    <text evidence="12">Carbohydrate metabolism; D-ribose degradation; D-ribose 5-phosphate from beta-D-ribopyranose: step 2/2.</text>
</comment>
<feature type="binding site" evidence="12">
    <location>
        <position position="305"/>
    </location>
    <ligand>
        <name>K(+)</name>
        <dbReference type="ChEBI" id="CHEBI:29103"/>
    </ligand>
</feature>
<feature type="binding site" evidence="12">
    <location>
        <position position="311"/>
    </location>
    <ligand>
        <name>K(+)</name>
        <dbReference type="ChEBI" id="CHEBI:29103"/>
    </ligand>
</feature>
<feature type="domain" description="Xylose isomerase-like TIM barrel" evidence="15">
    <location>
        <begin position="400"/>
        <end position="640"/>
    </location>
</feature>
<keyword evidence="12" id="KW-0963">Cytoplasm</keyword>
<keyword evidence="10 12" id="KW-0630">Potassium</keyword>
<dbReference type="HAMAP" id="MF_01987">
    <property type="entry name" value="Ribokinase"/>
    <property type="match status" value="1"/>
</dbReference>
<dbReference type="UniPathway" id="UPA00916">
    <property type="reaction ID" value="UER00889"/>
</dbReference>
<feature type="region of interest" description="Disordered" evidence="13">
    <location>
        <begin position="323"/>
        <end position="351"/>
    </location>
</feature>
<keyword evidence="7 12" id="KW-0418">Kinase</keyword>
<dbReference type="Pfam" id="PF00294">
    <property type="entry name" value="PfkB"/>
    <property type="match status" value="1"/>
</dbReference>
<dbReference type="InterPro" id="IPR011611">
    <property type="entry name" value="PfkB_dom"/>
</dbReference>
<feature type="binding site" evidence="12">
    <location>
        <begin position="41"/>
        <end position="45"/>
    </location>
    <ligand>
        <name>substrate</name>
    </ligand>
</feature>
<feature type="binding site" evidence="12">
    <location>
        <position position="272"/>
    </location>
    <ligand>
        <name>substrate</name>
    </ligand>
</feature>
<comment type="similarity">
    <text evidence="1">Belongs to the carbohydrate kinase pfkB family.</text>
</comment>
<feature type="binding site" evidence="12">
    <location>
        <position position="149"/>
    </location>
    <ligand>
        <name>substrate</name>
    </ligand>
</feature>
<comment type="similarity">
    <text evidence="12">Belongs to the carbohydrate kinase PfkB family. Ribokinase subfamily.</text>
</comment>
<protein>
    <recommendedName>
        <fullName evidence="3 12">Ribokinase</fullName>
        <shortName evidence="12">RK</shortName>
        <ecNumber evidence="2 12">2.7.1.15</ecNumber>
    </recommendedName>
</protein>
<feature type="binding site" evidence="12">
    <location>
        <begin position="11"/>
        <end position="13"/>
    </location>
    <ligand>
        <name>substrate</name>
    </ligand>
</feature>
<comment type="subcellular location">
    <subcellularLocation>
        <location evidence="12">Cytoplasm</location>
    </subcellularLocation>
    <subcellularLocation>
        <location evidence="12">Nucleus</location>
    </subcellularLocation>
</comment>
<evidence type="ECO:0000256" key="3">
    <source>
        <dbReference type="ARBA" id="ARBA00016943"/>
    </source>
</evidence>
<dbReference type="GO" id="GO:0005634">
    <property type="term" value="C:nucleus"/>
    <property type="evidence" value="ECO:0007669"/>
    <property type="project" value="UniProtKB-SubCell"/>
</dbReference>
<dbReference type="Pfam" id="PF01261">
    <property type="entry name" value="AP_endonuc_2"/>
    <property type="match status" value="1"/>
</dbReference>
<dbReference type="EMBL" id="BNJQ01000005">
    <property type="protein sequence ID" value="GHP03475.1"/>
    <property type="molecule type" value="Genomic_DNA"/>
</dbReference>
<dbReference type="GO" id="GO:0005524">
    <property type="term" value="F:ATP binding"/>
    <property type="evidence" value="ECO:0007669"/>
    <property type="project" value="UniProtKB-UniRule"/>
</dbReference>
<gene>
    <name evidence="16" type="ORF">PPROV_000223000</name>
</gene>
<proteinExistence type="inferred from homology"/>
<keyword evidence="11 12" id="KW-0119">Carbohydrate metabolism</keyword>
<evidence type="ECO:0000313" key="17">
    <source>
        <dbReference type="Proteomes" id="UP000660262"/>
    </source>
</evidence>
<organism evidence="16 17">
    <name type="scientific">Pycnococcus provasolii</name>
    <dbReference type="NCBI Taxonomy" id="41880"/>
    <lineage>
        <taxon>Eukaryota</taxon>
        <taxon>Viridiplantae</taxon>
        <taxon>Chlorophyta</taxon>
        <taxon>Pseudoscourfieldiophyceae</taxon>
        <taxon>Pseudoscourfieldiales</taxon>
        <taxon>Pycnococcaceae</taxon>
        <taxon>Pycnococcus</taxon>
    </lineage>
</organism>
<comment type="function">
    <text evidence="12">Catalyzes the phosphorylation of ribose at O-5 in a reaction requiring ATP and magnesium. The resulting D-ribose-5-phosphate can then be used either for sythesis of nucleotides, histidine, and tryptophan, or as a component of the pentose phosphate pathway.</text>
</comment>
<evidence type="ECO:0000256" key="8">
    <source>
        <dbReference type="ARBA" id="ARBA00022840"/>
    </source>
</evidence>
<keyword evidence="17" id="KW-1185">Reference proteome</keyword>
<comment type="subunit">
    <text evidence="12">Homodimer.</text>
</comment>
<keyword evidence="4 12" id="KW-0808">Transferase</keyword>
<evidence type="ECO:0000256" key="9">
    <source>
        <dbReference type="ARBA" id="ARBA00022842"/>
    </source>
</evidence>
<evidence type="ECO:0000256" key="2">
    <source>
        <dbReference type="ARBA" id="ARBA00012035"/>
    </source>
</evidence>
<dbReference type="AlphaFoldDB" id="A0A830H937"/>
<dbReference type="InterPro" id="IPR013022">
    <property type="entry name" value="Xyl_isomerase-like_TIM-brl"/>
</dbReference>